<dbReference type="InterPro" id="IPR023293">
    <property type="entry name" value="dGTP_triP_hydro_central_sf"/>
</dbReference>
<gene>
    <name evidence="4" type="ORF">C900_03148</name>
</gene>
<dbReference type="Proteomes" id="UP000011135">
    <property type="component" value="Unassembled WGS sequence"/>
</dbReference>
<proteinExistence type="predicted"/>
<dbReference type="EMBL" id="AMZN01000046">
    <property type="protein sequence ID" value="ELR71018.1"/>
    <property type="molecule type" value="Genomic_DNA"/>
</dbReference>
<dbReference type="InterPro" id="IPR006261">
    <property type="entry name" value="dGTPase"/>
</dbReference>
<dbReference type="PANTHER" id="PTHR11373">
    <property type="entry name" value="DEOXYNUCLEOSIDE TRIPHOSPHATE TRIPHOSPHOHYDROLASE"/>
    <property type="match status" value="1"/>
</dbReference>
<dbReference type="Gene3D" id="1.10.3550.10">
    <property type="entry name" value="eoxyguanosinetriphosphate triphosphohydrolase domain-like"/>
    <property type="match status" value="1"/>
</dbReference>
<dbReference type="Pfam" id="PF01966">
    <property type="entry name" value="HD"/>
    <property type="match status" value="1"/>
</dbReference>
<feature type="region of interest" description="Disordered" evidence="2">
    <location>
        <begin position="1"/>
        <end position="22"/>
    </location>
</feature>
<sequence length="444" mass="50354">MNWEQLLSNQRAGESPRQHDISRSAFEQDYDRIIFSHPFRRLQDKTQVHPLPEYDFVHTRLTHSLEVSSVGRSLGKRAGQVLLQRHKELSEKFSVHDLGAIVAAASLTHDIGNPPFGHSGEDAISEFFLNHPAARLFQDQVDEWQWQDLTNFEGNAQGFRILNKERYQGLKLTYATLAAFSKYPRKSLLPGRDKTRRSQKKYGFFQAESALFEAIADNVGLIRYADHVWSRHPLAFLVEAADDICYQLIDLEDGCRLNLVSYDDTVELYAGILRDKFDQAKLERIESNDERIGTLRALSIGVLIDECCSLFLDEEKNLLNGTFDTALTDQIKTTEVLKDIESLSIEKIYRARSVMETEAAGFEVVPGLLASFTTAAFEVIKNTTLTKKDQSALRLLPVEIKNEISQHTDLYSALMSCVDFVSGMTDSHAISLYRKIKGISLPRT</sequence>
<dbReference type="GO" id="GO:0008832">
    <property type="term" value="F:dGTPase activity"/>
    <property type="evidence" value="ECO:0007669"/>
    <property type="project" value="TreeGrafter"/>
</dbReference>
<dbReference type="NCBIfam" id="TIGR01353">
    <property type="entry name" value="dGTP_triPase"/>
    <property type="match status" value="1"/>
</dbReference>
<protein>
    <submittedName>
        <fullName evidence="4">Deoxyguanosinetriphosphate triphosphohydrolase</fullName>
    </submittedName>
</protein>
<dbReference type="PANTHER" id="PTHR11373:SF32">
    <property type="entry name" value="DEOXYGUANOSINETRIPHOSPHATE TRIPHOSPHOHYDROLASE"/>
    <property type="match status" value="1"/>
</dbReference>
<evidence type="ECO:0000313" key="5">
    <source>
        <dbReference type="Proteomes" id="UP000011135"/>
    </source>
</evidence>
<dbReference type="InterPro" id="IPR003607">
    <property type="entry name" value="HD/PDEase_dom"/>
</dbReference>
<dbReference type="InterPro" id="IPR027432">
    <property type="entry name" value="dGTP_triphosphohydrolase_C"/>
</dbReference>
<dbReference type="AlphaFoldDB" id="L8JS20"/>
<keyword evidence="1 4" id="KW-0378">Hydrolase</keyword>
<evidence type="ECO:0000259" key="3">
    <source>
        <dbReference type="SMART" id="SM00471"/>
    </source>
</evidence>
<dbReference type="eggNOG" id="COG0232">
    <property type="taxonomic scope" value="Bacteria"/>
</dbReference>
<dbReference type="Gene3D" id="1.10.3410.10">
    <property type="entry name" value="putative deoxyguanosinetriphosphate triphosphohydrolase like domain"/>
    <property type="match status" value="1"/>
</dbReference>
<evidence type="ECO:0000256" key="1">
    <source>
        <dbReference type="ARBA" id="ARBA00022801"/>
    </source>
</evidence>
<accession>L8JS20</accession>
<dbReference type="NCBIfam" id="NF002205">
    <property type="entry name" value="PRK01096.1"/>
    <property type="match status" value="1"/>
</dbReference>
<dbReference type="InterPro" id="IPR006674">
    <property type="entry name" value="HD_domain"/>
</dbReference>
<dbReference type="Gene3D" id="1.10.3210.10">
    <property type="entry name" value="Hypothetical protein af1432"/>
    <property type="match status" value="1"/>
</dbReference>
<dbReference type="STRING" id="1237149.C900_03148"/>
<name>L8JS20_9BACT</name>
<dbReference type="CDD" id="cd00077">
    <property type="entry name" value="HDc"/>
    <property type="match status" value="1"/>
</dbReference>
<dbReference type="Pfam" id="PF13286">
    <property type="entry name" value="HD_assoc"/>
    <property type="match status" value="1"/>
</dbReference>
<keyword evidence="5" id="KW-1185">Reference proteome</keyword>
<dbReference type="RefSeq" id="WP_009580500.1">
    <property type="nucleotide sequence ID" value="NZ_AMZN01000046.1"/>
</dbReference>
<dbReference type="SMART" id="SM00471">
    <property type="entry name" value="HDc"/>
    <property type="match status" value="1"/>
</dbReference>
<comment type="caution">
    <text evidence="4">The sequence shown here is derived from an EMBL/GenBank/DDBJ whole genome shotgun (WGS) entry which is preliminary data.</text>
</comment>
<feature type="domain" description="HD/PDEase" evidence="3">
    <location>
        <begin position="56"/>
        <end position="256"/>
    </location>
</feature>
<dbReference type="OrthoDB" id="9803619at2"/>
<organism evidence="4 5">
    <name type="scientific">Fulvivirga imtechensis AK7</name>
    <dbReference type="NCBI Taxonomy" id="1237149"/>
    <lineage>
        <taxon>Bacteria</taxon>
        <taxon>Pseudomonadati</taxon>
        <taxon>Bacteroidota</taxon>
        <taxon>Cytophagia</taxon>
        <taxon>Cytophagales</taxon>
        <taxon>Fulvivirgaceae</taxon>
        <taxon>Fulvivirga</taxon>
    </lineage>
</organism>
<dbReference type="InterPro" id="IPR050135">
    <property type="entry name" value="dGTPase-like"/>
</dbReference>
<dbReference type="GO" id="GO:0006203">
    <property type="term" value="P:dGTP catabolic process"/>
    <property type="evidence" value="ECO:0007669"/>
    <property type="project" value="TreeGrafter"/>
</dbReference>
<evidence type="ECO:0000313" key="4">
    <source>
        <dbReference type="EMBL" id="ELR71018.1"/>
    </source>
</evidence>
<evidence type="ECO:0000256" key="2">
    <source>
        <dbReference type="SAM" id="MobiDB-lite"/>
    </source>
</evidence>
<dbReference type="PATRIC" id="fig|1237149.3.peg.2906"/>
<dbReference type="InterPro" id="IPR026875">
    <property type="entry name" value="PHydrolase_assoc_dom"/>
</dbReference>
<feature type="compositionally biased region" description="Polar residues" evidence="2">
    <location>
        <begin position="1"/>
        <end position="12"/>
    </location>
</feature>
<dbReference type="SUPFAM" id="SSF109604">
    <property type="entry name" value="HD-domain/PDEase-like"/>
    <property type="match status" value="1"/>
</dbReference>
<reference evidence="4 5" key="1">
    <citation type="submission" date="2012-12" db="EMBL/GenBank/DDBJ databases">
        <title>Genome assembly of Fulvivirga imtechensis AK7.</title>
        <authorList>
            <person name="Nupur N."/>
            <person name="Khatri I."/>
            <person name="Kumar R."/>
            <person name="Subramanian S."/>
            <person name="Pinnaka A."/>
        </authorList>
    </citation>
    <scope>NUCLEOTIDE SEQUENCE [LARGE SCALE GENOMIC DNA]</scope>
    <source>
        <strain evidence="4 5">AK7</strain>
    </source>
</reference>